<feature type="site" description="Transition state stabilizer; via amide nitrogen" evidence="9">
    <location>
        <position position="969"/>
    </location>
</feature>
<feature type="region of interest" description="Disordered" evidence="10">
    <location>
        <begin position="524"/>
        <end position="547"/>
    </location>
</feature>
<dbReference type="SUPFAM" id="SSF52096">
    <property type="entry name" value="ClpP/crotonase"/>
    <property type="match status" value="1"/>
</dbReference>
<dbReference type="SMART" id="SM00245">
    <property type="entry name" value="TSPc"/>
    <property type="match status" value="1"/>
</dbReference>
<organism evidence="12 13">
    <name type="scientific">Dictyobacter aurantiacus</name>
    <dbReference type="NCBI Taxonomy" id="1936993"/>
    <lineage>
        <taxon>Bacteria</taxon>
        <taxon>Bacillati</taxon>
        <taxon>Chloroflexota</taxon>
        <taxon>Ktedonobacteria</taxon>
        <taxon>Ktedonobacterales</taxon>
        <taxon>Dictyobacteraceae</taxon>
        <taxon>Dictyobacter</taxon>
    </lineage>
</organism>
<dbReference type="Gene3D" id="2.130.10.10">
    <property type="entry name" value="YVTN repeat-like/Quinoprotein amine dehydrogenase"/>
    <property type="match status" value="1"/>
</dbReference>
<dbReference type="AlphaFoldDB" id="A0A401ZR63"/>
<dbReference type="Gene3D" id="3.90.226.10">
    <property type="entry name" value="2-enoyl-CoA Hydratase, Chain A, domain 1"/>
    <property type="match status" value="1"/>
</dbReference>
<gene>
    <name evidence="12" type="primary">tri1_2</name>
    <name evidence="12" type="ORF">KDAU_67370</name>
</gene>
<evidence type="ECO:0000256" key="6">
    <source>
        <dbReference type="ARBA" id="ARBA00022825"/>
    </source>
</evidence>
<dbReference type="SUPFAM" id="SSF82171">
    <property type="entry name" value="DPP6 N-terminal domain-like"/>
    <property type="match status" value="1"/>
</dbReference>
<evidence type="ECO:0000256" key="5">
    <source>
        <dbReference type="ARBA" id="ARBA00022801"/>
    </source>
</evidence>
<dbReference type="Pfam" id="PF14684">
    <property type="entry name" value="Tricorn_C1"/>
    <property type="match status" value="1"/>
</dbReference>
<keyword evidence="3 7" id="KW-0963">Cytoplasm</keyword>
<keyword evidence="5 7" id="KW-0378">Hydrolase</keyword>
<feature type="active site" description="Charge relay system" evidence="8">
    <location>
        <position position="746"/>
    </location>
</feature>
<dbReference type="SUPFAM" id="SSF50156">
    <property type="entry name" value="PDZ domain-like"/>
    <property type="match status" value="1"/>
</dbReference>
<evidence type="ECO:0000256" key="4">
    <source>
        <dbReference type="ARBA" id="ARBA00022670"/>
    </source>
</evidence>
<dbReference type="GO" id="GO:0005737">
    <property type="term" value="C:cytoplasm"/>
    <property type="evidence" value="ECO:0007669"/>
    <property type="project" value="UniProtKB-SubCell"/>
</dbReference>
<dbReference type="PANTHER" id="PTHR43253">
    <property type="entry name" value="TRICORN PROTEASE HOMOLOG 2-RELATED"/>
    <property type="match status" value="1"/>
</dbReference>
<comment type="caution">
    <text evidence="12">The sequence shown here is derived from an EMBL/GenBank/DDBJ whole genome shotgun (WGS) entry which is preliminary data.</text>
</comment>
<feature type="active site" description="Charge relay system" evidence="8">
    <location>
        <position position="1026"/>
    </location>
</feature>
<evidence type="ECO:0000256" key="3">
    <source>
        <dbReference type="ARBA" id="ARBA00022490"/>
    </source>
</evidence>
<dbReference type="Gene3D" id="3.30.750.44">
    <property type="match status" value="1"/>
</dbReference>
<comment type="similarity">
    <text evidence="2 7">Belongs to the peptidase S41B family.</text>
</comment>
<evidence type="ECO:0000256" key="1">
    <source>
        <dbReference type="ARBA" id="ARBA00004496"/>
    </source>
</evidence>
<feature type="active site" description="Nucleophile" evidence="8">
    <location>
        <position position="968"/>
    </location>
</feature>
<dbReference type="Pfam" id="PF26550">
    <property type="entry name" value="Tricorn_2nd"/>
    <property type="match status" value="1"/>
</dbReference>
<protein>
    <recommendedName>
        <fullName evidence="7">Tricorn protease homolog</fullName>
        <ecNumber evidence="7">3.4.21.-</ecNumber>
    </recommendedName>
</protein>
<dbReference type="EMBL" id="BIFQ01000002">
    <property type="protein sequence ID" value="GCE09408.1"/>
    <property type="molecule type" value="Genomic_DNA"/>
</dbReference>
<dbReference type="CDD" id="cd07562">
    <property type="entry name" value="Peptidase_S41_TRI"/>
    <property type="match status" value="1"/>
</dbReference>
<dbReference type="InterPro" id="IPR005151">
    <property type="entry name" value="Tail-specific_protease"/>
</dbReference>
<dbReference type="InterPro" id="IPR029045">
    <property type="entry name" value="ClpP/crotonase-like_dom_sf"/>
</dbReference>
<dbReference type="GO" id="GO:0006508">
    <property type="term" value="P:proteolysis"/>
    <property type="evidence" value="ECO:0007669"/>
    <property type="project" value="UniProtKB-UniRule"/>
</dbReference>
<keyword evidence="13" id="KW-1185">Reference proteome</keyword>
<evidence type="ECO:0000313" key="13">
    <source>
        <dbReference type="Proteomes" id="UP000287224"/>
    </source>
</evidence>
<dbReference type="InterPro" id="IPR036034">
    <property type="entry name" value="PDZ_sf"/>
</dbReference>
<evidence type="ECO:0000313" key="12">
    <source>
        <dbReference type="EMBL" id="GCE09408.1"/>
    </source>
</evidence>
<sequence>MGTTGYLRFPTIYRDHLVFTAEDDLWRVSVDGGRAERLTAGVAAATRARFSPDGQQIAFTGSGEGPDEVYVMPAEGGPSRRLTYQAGRAEVIGWQPDGTQIIYASSAGLPSPRWRMLSGVSPQGGEPVRLPYGIANAIAFGLDGAIVLGRNIREPAFWKRYRGGTAGYLWIDAQGTGEFKRLLDLNSNIAAPCWVGSRIFFLSDHEGISNVYSCLPTGEDLRRHSNQDTFYARNLATDGQLCVYHAGGDLFVLDPATNRERRLKIDLAGSQTQRARQFVPAGKFMDSYALHPTGQAVALTTRGKAFSMSNWEGAVFQHGQIDGPRYRLVDWLADGKRLVAVSDAGDEPRLVVFHADGSSPDHILGQLDIGHVTALSAAPVGDQVLLANHRNELLLVDLAAETLRVLDRSDYGRIEDSDLVNGIAWSPDGRWVAYEQAIRAQQIIIKLCRIESGETYQVTDALRRDTKPAFDPAGRYLYFLSARDFDPVPDTMHFEFSFPRGMRPYLITLRKDLRSPFQPESALLRSEDEVKQAQERQKENASHPSVPERVEIDLDGITNRIVAFPVPEGRYGQVVGTRNGALFTSLPVEGLRAGETSDFKPKSNGSLEWYDFEKRKQEHIADEIGDISVTADGTMVLCYSHDRLRVLKTGEKPPELPAAAVDKPGRESGWLDLERIKVSIHPVAEWRQMFGEGWRLQREQFWVADMAGVDWQGIYARYAPLVERLTSRGELSDLFWEMQGELGSSHAYEYGGEYRPHPDYRQGFLGVDWRFDADENVYRIAHIVRGDPWNLKETSPLLAPGVNARVGDAVLAINGQRLTPEQGPQHLLVNQAETEVHILLQPSTGPAHNVTVRTLASEFGARYRDWVETNRRLVHEQTNGRVGYVHIPDMWTDGYAEFHRYYLAEYDYDALIIDVRWNGGGAVSGLVLEKLARPRLGYAFQRWSPPDPYIYHSPRGKLVAITDENAGSDGDIFSHAFKMMGLGPLIGKRTWGGVIGISPYMPLADGTTTTQPEFSFWFKDVGWGVENYGTNPTIDVDYTPQDYARGSDPQLGRGIAEALRLIEEYPAATPTPEQHPYRGYPQK</sequence>
<dbReference type="Pfam" id="PF14685">
    <property type="entry name" value="PDZ_Tricorn"/>
    <property type="match status" value="1"/>
</dbReference>
<comment type="subcellular location">
    <subcellularLocation>
        <location evidence="1 7">Cytoplasm</location>
    </subcellularLocation>
</comment>
<dbReference type="InterPro" id="IPR012393">
    <property type="entry name" value="Tricorn_protease"/>
</dbReference>
<evidence type="ECO:0000256" key="9">
    <source>
        <dbReference type="PIRSR" id="PIRSR036421-3"/>
    </source>
</evidence>
<dbReference type="PIRSF" id="PIRSF036421">
    <property type="entry name" value="Tricorn_protease"/>
    <property type="match status" value="1"/>
</dbReference>
<dbReference type="GO" id="GO:0008236">
    <property type="term" value="F:serine-type peptidase activity"/>
    <property type="evidence" value="ECO:0007669"/>
    <property type="project" value="UniProtKB-UniRule"/>
</dbReference>
<evidence type="ECO:0000256" key="10">
    <source>
        <dbReference type="SAM" id="MobiDB-lite"/>
    </source>
</evidence>
<name>A0A401ZR63_9CHLR</name>
<dbReference type="EC" id="3.4.21.-" evidence="7"/>
<keyword evidence="4 7" id="KW-0645">Protease</keyword>
<evidence type="ECO:0000256" key="8">
    <source>
        <dbReference type="PIRSR" id="PIRSR036421-1"/>
    </source>
</evidence>
<dbReference type="SUPFAM" id="SSF69304">
    <property type="entry name" value="Tricorn protease N-terminal domain"/>
    <property type="match status" value="1"/>
</dbReference>
<dbReference type="Gene3D" id="2.120.10.60">
    <property type="entry name" value="Tricorn protease N-terminal domain"/>
    <property type="match status" value="1"/>
</dbReference>
<feature type="compositionally biased region" description="Basic and acidic residues" evidence="10">
    <location>
        <begin position="525"/>
        <end position="547"/>
    </location>
</feature>
<dbReference type="Proteomes" id="UP000287224">
    <property type="component" value="Unassembled WGS sequence"/>
</dbReference>
<dbReference type="Pfam" id="PF26549">
    <property type="entry name" value="Tricorn_N"/>
    <property type="match status" value="1"/>
</dbReference>
<accession>A0A401ZR63</accession>
<evidence type="ECO:0000256" key="7">
    <source>
        <dbReference type="PIRNR" id="PIRNR036421"/>
    </source>
</evidence>
<dbReference type="Pfam" id="PF03572">
    <property type="entry name" value="Peptidase_S41"/>
    <property type="match status" value="1"/>
</dbReference>
<proteinExistence type="inferred from homology"/>
<dbReference type="InterPro" id="IPR029414">
    <property type="entry name" value="Tricorn_PDZ"/>
</dbReference>
<comment type="function">
    <text evidence="7">Degrades oligopeptides.</text>
</comment>
<dbReference type="OrthoDB" id="9812068at2"/>
<dbReference type="RefSeq" id="WP_126601828.1">
    <property type="nucleotide sequence ID" value="NZ_BIFQ01000002.1"/>
</dbReference>
<dbReference type="InterPro" id="IPR028204">
    <property type="entry name" value="Tricorn_C1"/>
</dbReference>
<feature type="domain" description="Tail specific protease" evidence="11">
    <location>
        <begin position="845"/>
        <end position="1037"/>
    </location>
</feature>
<dbReference type="Gene3D" id="2.30.42.10">
    <property type="match status" value="1"/>
</dbReference>
<evidence type="ECO:0000256" key="2">
    <source>
        <dbReference type="ARBA" id="ARBA00008524"/>
    </source>
</evidence>
<keyword evidence="6 7" id="KW-0720">Serine protease</keyword>
<reference evidence="13" key="1">
    <citation type="submission" date="2018-12" db="EMBL/GenBank/DDBJ databases">
        <title>Tengunoibacter tsumagoiensis gen. nov., sp. nov., Dictyobacter kobayashii sp. nov., D. alpinus sp. nov., and D. joshuensis sp. nov. and description of Dictyobacteraceae fam. nov. within the order Ktedonobacterales isolated from Tengu-no-mugimeshi.</title>
        <authorList>
            <person name="Wang C.M."/>
            <person name="Zheng Y."/>
            <person name="Sakai Y."/>
            <person name="Toyoda A."/>
            <person name="Minakuchi Y."/>
            <person name="Abe K."/>
            <person name="Yokota A."/>
            <person name="Yabe S."/>
        </authorList>
    </citation>
    <scope>NUCLEOTIDE SEQUENCE [LARGE SCALE GENOMIC DNA]</scope>
    <source>
        <strain evidence="13">S-27</strain>
    </source>
</reference>
<evidence type="ECO:0000259" key="11">
    <source>
        <dbReference type="SMART" id="SM00245"/>
    </source>
</evidence>
<dbReference type="PANTHER" id="PTHR43253:SF1">
    <property type="entry name" value="TRICORN PROTEASE HOMOLOG 2-RELATED"/>
    <property type="match status" value="1"/>
</dbReference>
<dbReference type="InterPro" id="IPR015943">
    <property type="entry name" value="WD40/YVTN_repeat-like_dom_sf"/>
</dbReference>